<dbReference type="InterPro" id="IPR037167">
    <property type="entry name" value="Peptidase_S11_C_sf"/>
</dbReference>
<dbReference type="SUPFAM" id="SSF56601">
    <property type="entry name" value="beta-lactamase/transpeptidase-like"/>
    <property type="match status" value="1"/>
</dbReference>
<evidence type="ECO:0000256" key="10">
    <source>
        <dbReference type="ARBA" id="ARBA00022984"/>
    </source>
</evidence>
<comment type="similarity">
    <text evidence="3 15">Belongs to the peptidase S11 family.</text>
</comment>
<dbReference type="InterPro" id="IPR018044">
    <property type="entry name" value="Peptidase_S11"/>
</dbReference>
<accession>E7RZ96</accession>
<name>E7RZ96_9BURK</name>
<dbReference type="SUPFAM" id="SSF69189">
    <property type="entry name" value="Penicillin-binding protein associated domain"/>
    <property type="match status" value="1"/>
</dbReference>
<comment type="function">
    <text evidence="1">Removes C-terminal D-alanyl residues from sugar-peptide cell wall precursors.</text>
</comment>
<dbReference type="GO" id="GO:0071555">
    <property type="term" value="P:cell wall organization"/>
    <property type="evidence" value="ECO:0007669"/>
    <property type="project" value="UniProtKB-KW"/>
</dbReference>
<evidence type="ECO:0000256" key="9">
    <source>
        <dbReference type="ARBA" id="ARBA00022960"/>
    </source>
</evidence>
<dbReference type="eggNOG" id="COG1686">
    <property type="taxonomic scope" value="Bacteria"/>
</dbReference>
<evidence type="ECO:0000256" key="1">
    <source>
        <dbReference type="ARBA" id="ARBA00003217"/>
    </source>
</evidence>
<dbReference type="EMBL" id="AEQP01000022">
    <property type="protein sequence ID" value="EFV93895.1"/>
    <property type="molecule type" value="Genomic_DNA"/>
</dbReference>
<dbReference type="PRINTS" id="PR00725">
    <property type="entry name" value="DADACBPTASE1"/>
</dbReference>
<dbReference type="Gene3D" id="3.40.710.10">
    <property type="entry name" value="DD-peptidase/beta-lactamase superfamily"/>
    <property type="match status" value="1"/>
</dbReference>
<evidence type="ECO:0000256" key="12">
    <source>
        <dbReference type="ARBA" id="ARBA00034000"/>
    </source>
</evidence>
<dbReference type="GO" id="GO:0009252">
    <property type="term" value="P:peptidoglycan biosynthetic process"/>
    <property type="evidence" value="ECO:0007669"/>
    <property type="project" value="UniProtKB-UniPathway"/>
</dbReference>
<dbReference type="SMART" id="SM00936">
    <property type="entry name" value="PBP5_C"/>
    <property type="match status" value="1"/>
</dbReference>
<feature type="active site" description="Acyl-ester intermediate" evidence="13">
    <location>
        <position position="80"/>
    </location>
</feature>
<keyword evidence="10" id="KW-0573">Peptidoglycan synthesis</keyword>
<dbReference type="GO" id="GO:0009002">
    <property type="term" value="F:serine-type D-Ala-D-Ala carboxypeptidase activity"/>
    <property type="evidence" value="ECO:0007669"/>
    <property type="project" value="UniProtKB-EC"/>
</dbReference>
<dbReference type="PANTHER" id="PTHR21581:SF6">
    <property type="entry name" value="TRAFFICKING PROTEIN PARTICLE COMPLEX SUBUNIT 12"/>
    <property type="match status" value="1"/>
</dbReference>
<dbReference type="InterPro" id="IPR012338">
    <property type="entry name" value="Beta-lactam/transpept-like"/>
</dbReference>
<dbReference type="EC" id="3.4.16.4" evidence="4"/>
<keyword evidence="7" id="KW-0732">Signal</keyword>
<dbReference type="HOGENOM" id="CLU_027070_8_1_4"/>
<dbReference type="UniPathway" id="UPA00219"/>
<evidence type="ECO:0000256" key="5">
    <source>
        <dbReference type="ARBA" id="ARBA00022645"/>
    </source>
</evidence>
<evidence type="ECO:0000256" key="7">
    <source>
        <dbReference type="ARBA" id="ARBA00022729"/>
    </source>
</evidence>
<keyword evidence="6" id="KW-0645">Protease</keyword>
<feature type="active site" description="Proton acceptor" evidence="13">
    <location>
        <position position="83"/>
    </location>
</feature>
<evidence type="ECO:0000259" key="16">
    <source>
        <dbReference type="SMART" id="SM00936"/>
    </source>
</evidence>
<dbReference type="Gene3D" id="2.60.410.10">
    <property type="entry name" value="D-Ala-D-Ala carboxypeptidase, C-terminal domain"/>
    <property type="match status" value="1"/>
</dbReference>
<dbReference type="InterPro" id="IPR001967">
    <property type="entry name" value="Peptidase_S11_N"/>
</dbReference>
<dbReference type="PANTHER" id="PTHR21581">
    <property type="entry name" value="D-ALANYL-D-ALANINE CARBOXYPEPTIDASE"/>
    <property type="match status" value="1"/>
</dbReference>
<evidence type="ECO:0000313" key="17">
    <source>
        <dbReference type="EMBL" id="EFV93895.1"/>
    </source>
</evidence>
<dbReference type="GO" id="GO:0008360">
    <property type="term" value="P:regulation of cell shape"/>
    <property type="evidence" value="ECO:0007669"/>
    <property type="project" value="UniProtKB-KW"/>
</dbReference>
<evidence type="ECO:0000256" key="2">
    <source>
        <dbReference type="ARBA" id="ARBA00004752"/>
    </source>
</evidence>
<feature type="domain" description="Peptidase S11 D-Ala-D-Ala carboxypeptidase A C-terminal" evidence="16">
    <location>
        <begin position="304"/>
        <end position="395"/>
    </location>
</feature>
<comment type="pathway">
    <text evidence="2">Cell wall biogenesis; peptidoglycan biosynthesis.</text>
</comment>
<organism evidence="17 18">
    <name type="scientific">Lautropia mirabilis ATCC 51599</name>
    <dbReference type="NCBI Taxonomy" id="887898"/>
    <lineage>
        <taxon>Bacteria</taxon>
        <taxon>Pseudomonadati</taxon>
        <taxon>Pseudomonadota</taxon>
        <taxon>Betaproteobacteria</taxon>
        <taxon>Burkholderiales</taxon>
        <taxon>Burkholderiaceae</taxon>
        <taxon>Lautropia</taxon>
    </lineage>
</organism>
<dbReference type="STRING" id="887898.HMPREF0551_2010"/>
<dbReference type="GO" id="GO:0006508">
    <property type="term" value="P:proteolysis"/>
    <property type="evidence" value="ECO:0007669"/>
    <property type="project" value="UniProtKB-KW"/>
</dbReference>
<feature type="binding site" evidence="14">
    <location>
        <position position="242"/>
    </location>
    <ligand>
        <name>substrate</name>
    </ligand>
</feature>
<keyword evidence="5 17" id="KW-0121">Carboxypeptidase</keyword>
<comment type="catalytic activity">
    <reaction evidence="12">
        <text>Preferential cleavage: (Ac)2-L-Lys-D-Ala-|-D-Ala. Also transpeptidation of peptidyl-alanyl moieties that are N-acyl substituents of D-alanine.</text>
        <dbReference type="EC" id="3.4.16.4"/>
    </reaction>
</comment>
<evidence type="ECO:0000256" key="6">
    <source>
        <dbReference type="ARBA" id="ARBA00022670"/>
    </source>
</evidence>
<keyword evidence="8" id="KW-0378">Hydrolase</keyword>
<dbReference type="Proteomes" id="UP000011021">
    <property type="component" value="Unassembled WGS sequence"/>
</dbReference>
<protein>
    <recommendedName>
        <fullName evidence="4">serine-type D-Ala-D-Ala carboxypeptidase</fullName>
        <ecNumber evidence="4">3.4.16.4</ecNumber>
    </recommendedName>
</protein>
<evidence type="ECO:0000256" key="8">
    <source>
        <dbReference type="ARBA" id="ARBA00022801"/>
    </source>
</evidence>
<keyword evidence="18" id="KW-1185">Reference proteome</keyword>
<dbReference type="Pfam" id="PF00768">
    <property type="entry name" value="Peptidase_S11"/>
    <property type="match status" value="1"/>
</dbReference>
<gene>
    <name evidence="17" type="ORF">HMPREF0551_2010</name>
</gene>
<sequence>MGVSVDMSASHSVSASLPRLLRQRLSALMLATSLGLAAPVAMAQSLPPPDIGGRSWFLFDVSTNTVLYSQAPDERVEPASLTKLMTAYVVFEALRDGTLNMDTRPPVSQAAYKAIGSRMFVDPRKPATVEELLHGLIIQSGNDAAIILAEAVSGSEEAFAQQMNAEARRIGMKNSHFVNASGLPAPEHYSTARDMALLATRIIKEFPDYYRMYSEKEYTFNGVRQPNRNRLLYIDPSVDGMKTGHTDAAGYCLVASAHREQRNAADPNGSPFSRRILSVLMGATTDATRATESQKLLNYGFQNFEALQLYRKNQPVGQHPPVWKGQQATVAAGFADDVLITAPRSQIANIKGEIERTEPLVAPIHAGQRIGTLRIRLGDTVIAERPLVALETVESAGWFKSTWDTIRLWIK</sequence>
<comment type="caution">
    <text evidence="17">The sequence shown here is derived from an EMBL/GenBank/DDBJ whole genome shotgun (WGS) entry which is preliminary data.</text>
</comment>
<keyword evidence="11" id="KW-0961">Cell wall biogenesis/degradation</keyword>
<evidence type="ECO:0000256" key="15">
    <source>
        <dbReference type="RuleBase" id="RU004016"/>
    </source>
</evidence>
<dbReference type="InterPro" id="IPR012907">
    <property type="entry name" value="Peptidase_S11_C"/>
</dbReference>
<evidence type="ECO:0000256" key="14">
    <source>
        <dbReference type="PIRSR" id="PIRSR618044-2"/>
    </source>
</evidence>
<evidence type="ECO:0000313" key="18">
    <source>
        <dbReference type="Proteomes" id="UP000011021"/>
    </source>
</evidence>
<dbReference type="InterPro" id="IPR015956">
    <property type="entry name" value="Peniciliin-bd_prot_C_sf"/>
</dbReference>
<evidence type="ECO:0000256" key="13">
    <source>
        <dbReference type="PIRSR" id="PIRSR618044-1"/>
    </source>
</evidence>
<keyword evidence="9" id="KW-0133">Cell shape</keyword>
<proteinExistence type="inferred from homology"/>
<feature type="active site" evidence="13">
    <location>
        <position position="140"/>
    </location>
</feature>
<evidence type="ECO:0000256" key="11">
    <source>
        <dbReference type="ARBA" id="ARBA00023316"/>
    </source>
</evidence>
<dbReference type="Pfam" id="PF07943">
    <property type="entry name" value="PBP5_C"/>
    <property type="match status" value="1"/>
</dbReference>
<reference evidence="17 18" key="1">
    <citation type="submission" date="2010-12" db="EMBL/GenBank/DDBJ databases">
        <authorList>
            <person name="Muzny D."/>
            <person name="Qin X."/>
            <person name="Deng J."/>
            <person name="Jiang H."/>
            <person name="Liu Y."/>
            <person name="Qu J."/>
            <person name="Song X.-Z."/>
            <person name="Zhang L."/>
            <person name="Thornton R."/>
            <person name="Coyle M."/>
            <person name="Francisco L."/>
            <person name="Jackson L."/>
            <person name="Javaid M."/>
            <person name="Korchina V."/>
            <person name="Kovar C."/>
            <person name="Mata R."/>
            <person name="Mathew T."/>
            <person name="Ngo R."/>
            <person name="Nguyen L."/>
            <person name="Nguyen N."/>
            <person name="Okwuonu G."/>
            <person name="Ongeri F."/>
            <person name="Pham C."/>
            <person name="Simmons D."/>
            <person name="Wilczek-Boney K."/>
            <person name="Hale W."/>
            <person name="Jakkamsetti A."/>
            <person name="Pham P."/>
            <person name="Ruth R."/>
            <person name="San Lucas F."/>
            <person name="Warren J."/>
            <person name="Zhang J."/>
            <person name="Zhao Z."/>
            <person name="Zhou C."/>
            <person name="Zhu D."/>
            <person name="Lee S."/>
            <person name="Bess C."/>
            <person name="Blankenburg K."/>
            <person name="Forbes L."/>
            <person name="Fu Q."/>
            <person name="Gubbala S."/>
            <person name="Hirani K."/>
            <person name="Jayaseelan J.C."/>
            <person name="Lara F."/>
            <person name="Munidasa M."/>
            <person name="Palculict T."/>
            <person name="Patil S."/>
            <person name="Pu L.-L."/>
            <person name="Saada N."/>
            <person name="Tang L."/>
            <person name="Weissenberger G."/>
            <person name="Zhu Y."/>
            <person name="Hemphill L."/>
            <person name="Shang Y."/>
            <person name="Youmans B."/>
            <person name="Ayvaz T."/>
            <person name="Ross M."/>
            <person name="Santibanez J."/>
            <person name="Aqrawi P."/>
            <person name="Gross S."/>
            <person name="Joshi V."/>
            <person name="Fowler G."/>
            <person name="Nazareth L."/>
            <person name="Reid J."/>
            <person name="Worley K."/>
            <person name="Petrosino J."/>
            <person name="Highlander S."/>
            <person name="Gibbs R."/>
        </authorList>
    </citation>
    <scope>NUCLEOTIDE SEQUENCE [LARGE SCALE GENOMIC DNA]</scope>
    <source>
        <strain evidence="17 18">ATCC 51599</strain>
    </source>
</reference>
<evidence type="ECO:0000256" key="4">
    <source>
        <dbReference type="ARBA" id="ARBA00012448"/>
    </source>
</evidence>
<evidence type="ECO:0000256" key="3">
    <source>
        <dbReference type="ARBA" id="ARBA00007164"/>
    </source>
</evidence>
<dbReference type="AlphaFoldDB" id="E7RZ96"/>